<dbReference type="EMBL" id="OD011698">
    <property type="protein sequence ID" value="CAD7416697.1"/>
    <property type="molecule type" value="Genomic_DNA"/>
</dbReference>
<gene>
    <name evidence="1" type="ORF">TPSB3V08_LOCUS11238</name>
</gene>
<accession>A0A7R9DL13</accession>
<protein>
    <submittedName>
        <fullName evidence="1">Uncharacterized protein</fullName>
    </submittedName>
</protein>
<sequence>MYRAGQLTECRQVDIYTKRNQTCGVRAVGCPNITHTDENAQVYRAQQYAKHSSPPDLVKGHHFDIVNRRWYCAYLETRTSRELSQSGESAGTGVSLHEGTTLNQVSINLQN</sequence>
<reference evidence="1" key="1">
    <citation type="submission" date="2020-11" db="EMBL/GenBank/DDBJ databases">
        <authorList>
            <person name="Tran Van P."/>
        </authorList>
    </citation>
    <scope>NUCLEOTIDE SEQUENCE</scope>
</reference>
<evidence type="ECO:0000313" key="1">
    <source>
        <dbReference type="EMBL" id="CAD7416697.1"/>
    </source>
</evidence>
<organism evidence="1">
    <name type="scientific">Timema poppense</name>
    <name type="common">Walking stick</name>
    <dbReference type="NCBI Taxonomy" id="170557"/>
    <lineage>
        <taxon>Eukaryota</taxon>
        <taxon>Metazoa</taxon>
        <taxon>Ecdysozoa</taxon>
        <taxon>Arthropoda</taxon>
        <taxon>Hexapoda</taxon>
        <taxon>Insecta</taxon>
        <taxon>Pterygota</taxon>
        <taxon>Neoptera</taxon>
        <taxon>Polyneoptera</taxon>
        <taxon>Phasmatodea</taxon>
        <taxon>Timematodea</taxon>
        <taxon>Timematoidea</taxon>
        <taxon>Timematidae</taxon>
        <taxon>Timema</taxon>
    </lineage>
</organism>
<dbReference type="AlphaFoldDB" id="A0A7R9DL13"/>
<name>A0A7R9DL13_TIMPO</name>
<proteinExistence type="predicted"/>